<dbReference type="OrthoDB" id="9804325at2"/>
<dbReference type="Pfam" id="PF17191">
    <property type="entry name" value="RecG_wedge"/>
    <property type="match status" value="1"/>
</dbReference>
<dbReference type="FunFam" id="3.40.50.300:FF:000391">
    <property type="entry name" value="ATP-dependent DNA helicase RecG"/>
    <property type="match status" value="1"/>
</dbReference>
<evidence type="ECO:0000256" key="8">
    <source>
        <dbReference type="ARBA" id="ARBA00023125"/>
    </source>
</evidence>
<dbReference type="InterPro" id="IPR001650">
    <property type="entry name" value="Helicase_C-like"/>
</dbReference>
<dbReference type="SMART" id="SM00490">
    <property type="entry name" value="HELICc"/>
    <property type="match status" value="1"/>
</dbReference>
<dbReference type="EMBL" id="PTIY01000001">
    <property type="protein sequence ID" value="PPK73506.1"/>
    <property type="molecule type" value="Genomic_DNA"/>
</dbReference>
<dbReference type="PROSITE" id="PS51194">
    <property type="entry name" value="HELICASE_CTER"/>
    <property type="match status" value="1"/>
</dbReference>
<evidence type="ECO:0000256" key="12">
    <source>
        <dbReference type="ARBA" id="ARBA00034617"/>
    </source>
</evidence>
<dbReference type="InterPro" id="IPR033454">
    <property type="entry name" value="RecG_wedge"/>
</dbReference>
<feature type="domain" description="Helicase ATP-binding" evidence="16">
    <location>
        <begin position="290"/>
        <end position="455"/>
    </location>
</feature>
<dbReference type="PANTHER" id="PTHR47964">
    <property type="entry name" value="ATP-DEPENDENT DNA HELICASE HOMOLOG RECG, CHLOROPLASTIC"/>
    <property type="match status" value="1"/>
</dbReference>
<dbReference type="InterPro" id="IPR027417">
    <property type="entry name" value="P-loop_NTPase"/>
</dbReference>
<keyword evidence="10 15" id="KW-0234">DNA repair</keyword>
<keyword evidence="3 15" id="KW-0547">Nucleotide-binding</keyword>
<dbReference type="GO" id="GO:0006310">
    <property type="term" value="P:DNA recombination"/>
    <property type="evidence" value="ECO:0007669"/>
    <property type="project" value="UniProtKB-UniRule"/>
</dbReference>
<dbReference type="SUPFAM" id="SSF52540">
    <property type="entry name" value="P-loop containing nucleoside triphosphate hydrolases"/>
    <property type="match status" value="1"/>
</dbReference>
<dbReference type="Gene3D" id="3.40.50.300">
    <property type="entry name" value="P-loop containing nucleotide triphosphate hydrolases"/>
    <property type="match status" value="2"/>
</dbReference>
<feature type="domain" description="Helicase C-terminal" evidence="17">
    <location>
        <begin position="488"/>
        <end position="634"/>
    </location>
</feature>
<dbReference type="CDD" id="cd17992">
    <property type="entry name" value="DEXHc_RecG"/>
    <property type="match status" value="1"/>
</dbReference>
<keyword evidence="7 15" id="KW-0067">ATP-binding</keyword>
<evidence type="ECO:0000256" key="9">
    <source>
        <dbReference type="ARBA" id="ARBA00023172"/>
    </source>
</evidence>
<dbReference type="InterPro" id="IPR011545">
    <property type="entry name" value="DEAD/DEAH_box_helicase_dom"/>
</dbReference>
<keyword evidence="5 15" id="KW-0378">Hydrolase</keyword>
<proteinExistence type="inferred from homology"/>
<dbReference type="Pfam" id="PF19833">
    <property type="entry name" value="RecG_dom3_C"/>
    <property type="match status" value="1"/>
</dbReference>
<dbReference type="NCBIfam" id="NF008165">
    <property type="entry name" value="PRK10917.1-3"/>
    <property type="match status" value="1"/>
</dbReference>
<dbReference type="InterPro" id="IPR047112">
    <property type="entry name" value="RecG/Mfd"/>
</dbReference>
<keyword evidence="4 15" id="KW-0227">DNA damage</keyword>
<dbReference type="CDD" id="cd04488">
    <property type="entry name" value="RecG_wedge_OBF"/>
    <property type="match status" value="1"/>
</dbReference>
<dbReference type="InterPro" id="IPR012340">
    <property type="entry name" value="NA-bd_OB-fold"/>
</dbReference>
<comment type="caution">
    <text evidence="18">The sequence shown here is derived from an EMBL/GenBank/DDBJ whole genome shotgun (WGS) entry which is preliminary data.</text>
</comment>
<dbReference type="SUPFAM" id="SSF50249">
    <property type="entry name" value="Nucleic acid-binding proteins"/>
    <property type="match status" value="1"/>
</dbReference>
<evidence type="ECO:0000256" key="5">
    <source>
        <dbReference type="ARBA" id="ARBA00022801"/>
    </source>
</evidence>
<comment type="function">
    <text evidence="15">Plays a critical role in recombination and DNA repair. Helps process Holliday junction intermediates to mature products by catalyzing branch migration. Has replication fork regression activity, unwinds stalled or blocked replication forks to make a HJ that can be resolved. Has a DNA unwinding activity characteristic of a DNA helicase with 3'-5' polarity.</text>
</comment>
<dbReference type="SMART" id="SM00487">
    <property type="entry name" value="DEXDc"/>
    <property type="match status" value="1"/>
</dbReference>
<sequence>MKKPNPLNQPVGILTGIGAQTVNRLQKLGLCVIQDLLFHLPLRYEDRTRVYAIGSLKPGMTALISGKVEFIDVLPRGRKSLVCRISDGTGFINLKFFHFTASQHNALQPGTAISCFAEVRYGFAGLEMVHPEYKVIANPDDCITQTRLTPVYPLTEGLSQNVIRKAVKQALDLCNREPELLTDWIPESILKRYRYPSLADAIQTLHAPDESVSVEALQNGSVPALKRLAFEELLAHYLVLRATRNKTKAWQAPSFSVGTTGKIATEHFIRSLPFKLTGAQQRVIAEIEADCNRQHPMMRLVQGDVGSGKTVVSAYAALLALTAGYQVAVMAPTELLAEQHFRNFSAWFDGFQTQVLYLTGQLKGNARKTVLQALEDGTANIIIGTHALFQDSVNFHRLGLIIIDEQHRFGVHQRLALREKGQQGNIRPHQLVMTATPIPRTLAMLQYSDLDISIIDELPPGRKPIVTSVIPSERRADVIDRINSWVGKKRQVYWVCTLIEESEVLQCEAAEKTAETLTEALPDVRVALIHGRMKSAEKDAVMQDFKNHRIDLLVATTVIEVGVDVPNAGLMIIENPERLGLSQLHQLRGRVGRGNDDSYCLLMYQAPLSDTARHRLGVLRDSNDGFVIAEKDLELRGPGEVMGTRQTGQMHFKIADLARDSELLDTVQQIGDDFFTQAPQSIQPLCDRWLGASTEYSEV</sequence>
<dbReference type="GO" id="GO:0043138">
    <property type="term" value="F:3'-5' DNA helicase activity"/>
    <property type="evidence" value="ECO:0007669"/>
    <property type="project" value="UniProtKB-EC"/>
</dbReference>
<evidence type="ECO:0000259" key="17">
    <source>
        <dbReference type="PROSITE" id="PS51194"/>
    </source>
</evidence>
<dbReference type="EC" id="5.6.2.4" evidence="13 15"/>
<dbReference type="NCBIfam" id="NF008166">
    <property type="entry name" value="PRK10917.1-4"/>
    <property type="match status" value="1"/>
</dbReference>
<dbReference type="NCBIfam" id="NF008163">
    <property type="entry name" value="PRK10917.1-1"/>
    <property type="match status" value="1"/>
</dbReference>
<comment type="catalytic activity">
    <reaction evidence="14 15">
        <text>ATP + H2O = ADP + phosphate + H(+)</text>
        <dbReference type="Rhea" id="RHEA:13065"/>
        <dbReference type="ChEBI" id="CHEBI:15377"/>
        <dbReference type="ChEBI" id="CHEBI:15378"/>
        <dbReference type="ChEBI" id="CHEBI:30616"/>
        <dbReference type="ChEBI" id="CHEBI:43474"/>
        <dbReference type="ChEBI" id="CHEBI:456216"/>
        <dbReference type="EC" id="5.6.2.4"/>
    </reaction>
</comment>
<evidence type="ECO:0000256" key="6">
    <source>
        <dbReference type="ARBA" id="ARBA00022806"/>
    </source>
</evidence>
<dbReference type="InterPro" id="IPR004609">
    <property type="entry name" value="ATP-dep_DNA_helicase_RecG"/>
</dbReference>
<evidence type="ECO:0000256" key="3">
    <source>
        <dbReference type="ARBA" id="ARBA00022741"/>
    </source>
</evidence>
<keyword evidence="9 15" id="KW-0233">DNA recombination</keyword>
<evidence type="ECO:0000259" key="16">
    <source>
        <dbReference type="PROSITE" id="PS51192"/>
    </source>
</evidence>
<keyword evidence="19" id="KW-1185">Reference proteome</keyword>
<dbReference type="Gene3D" id="2.40.50.140">
    <property type="entry name" value="Nucleic acid-binding proteins"/>
    <property type="match status" value="1"/>
</dbReference>
<comment type="similarity">
    <text evidence="1 15">Belongs to the helicase family. RecG subfamily.</text>
</comment>
<name>A0A2S6H7Y1_9GAMM</name>
<keyword evidence="8" id="KW-0238">DNA-binding</keyword>
<dbReference type="RefSeq" id="WP_104421928.1">
    <property type="nucleotide sequence ID" value="NZ_PTIY01000001.1"/>
</dbReference>
<gene>
    <name evidence="18" type="ORF">B0F88_10134</name>
</gene>
<keyword evidence="6 15" id="KW-0347">Helicase</keyword>
<evidence type="ECO:0000256" key="15">
    <source>
        <dbReference type="RuleBase" id="RU363016"/>
    </source>
</evidence>
<dbReference type="NCBIfam" id="NF008168">
    <property type="entry name" value="PRK10917.2-2"/>
    <property type="match status" value="1"/>
</dbReference>
<dbReference type="GO" id="GO:0005524">
    <property type="term" value="F:ATP binding"/>
    <property type="evidence" value="ECO:0007669"/>
    <property type="project" value="UniProtKB-KW"/>
</dbReference>
<evidence type="ECO:0000256" key="13">
    <source>
        <dbReference type="ARBA" id="ARBA00034808"/>
    </source>
</evidence>
<dbReference type="Pfam" id="PF00271">
    <property type="entry name" value="Helicase_C"/>
    <property type="match status" value="1"/>
</dbReference>
<dbReference type="Pfam" id="PF00270">
    <property type="entry name" value="DEAD"/>
    <property type="match status" value="1"/>
</dbReference>
<evidence type="ECO:0000256" key="2">
    <source>
        <dbReference type="ARBA" id="ARBA00017846"/>
    </source>
</evidence>
<dbReference type="AlphaFoldDB" id="A0A2S6H7Y1"/>
<dbReference type="InterPro" id="IPR014001">
    <property type="entry name" value="Helicase_ATP-bd"/>
</dbReference>
<evidence type="ECO:0000256" key="11">
    <source>
        <dbReference type="ARBA" id="ARBA00023235"/>
    </source>
</evidence>
<reference evidence="18 19" key="1">
    <citation type="submission" date="2018-02" db="EMBL/GenBank/DDBJ databases">
        <title>Subsurface microbial communities from deep shales in Ohio and West Virginia, USA.</title>
        <authorList>
            <person name="Wrighton K."/>
        </authorList>
    </citation>
    <scope>NUCLEOTIDE SEQUENCE [LARGE SCALE GENOMIC DNA]</scope>
    <source>
        <strain evidence="18 19">OWC-G53F</strain>
    </source>
</reference>
<dbReference type="GO" id="GO:0003677">
    <property type="term" value="F:DNA binding"/>
    <property type="evidence" value="ECO:0007669"/>
    <property type="project" value="UniProtKB-KW"/>
</dbReference>
<evidence type="ECO:0000256" key="7">
    <source>
        <dbReference type="ARBA" id="ARBA00022840"/>
    </source>
</evidence>
<evidence type="ECO:0000256" key="4">
    <source>
        <dbReference type="ARBA" id="ARBA00022763"/>
    </source>
</evidence>
<protein>
    <recommendedName>
        <fullName evidence="2 15">ATP-dependent DNA helicase RecG</fullName>
        <ecNumber evidence="13 15">5.6.2.4</ecNumber>
    </recommendedName>
</protein>
<dbReference type="InterPro" id="IPR045562">
    <property type="entry name" value="RecG_dom3_C"/>
</dbReference>
<dbReference type="GO" id="GO:0006281">
    <property type="term" value="P:DNA repair"/>
    <property type="evidence" value="ECO:0007669"/>
    <property type="project" value="UniProtKB-UniRule"/>
</dbReference>
<dbReference type="PROSITE" id="PS51192">
    <property type="entry name" value="HELICASE_ATP_BIND_1"/>
    <property type="match status" value="1"/>
</dbReference>
<evidence type="ECO:0000313" key="18">
    <source>
        <dbReference type="EMBL" id="PPK73506.1"/>
    </source>
</evidence>
<organism evidence="18 19">
    <name type="scientific">Methylobacter tundripaludum</name>
    <dbReference type="NCBI Taxonomy" id="173365"/>
    <lineage>
        <taxon>Bacteria</taxon>
        <taxon>Pseudomonadati</taxon>
        <taxon>Pseudomonadota</taxon>
        <taxon>Gammaproteobacteria</taxon>
        <taxon>Methylococcales</taxon>
        <taxon>Methylococcaceae</taxon>
        <taxon>Methylobacter</taxon>
    </lineage>
</organism>
<dbReference type="NCBIfam" id="TIGR00643">
    <property type="entry name" value="recG"/>
    <property type="match status" value="1"/>
</dbReference>
<evidence type="ECO:0000256" key="10">
    <source>
        <dbReference type="ARBA" id="ARBA00023204"/>
    </source>
</evidence>
<comment type="catalytic activity">
    <reaction evidence="12 15">
        <text>Couples ATP hydrolysis with the unwinding of duplex DNA by translocating in the 3'-5' direction.</text>
        <dbReference type="EC" id="5.6.2.4"/>
    </reaction>
</comment>
<evidence type="ECO:0000256" key="1">
    <source>
        <dbReference type="ARBA" id="ARBA00007504"/>
    </source>
</evidence>
<keyword evidence="11" id="KW-0413">Isomerase</keyword>
<accession>A0A2S6H7Y1</accession>
<dbReference type="GO" id="GO:0016887">
    <property type="term" value="F:ATP hydrolysis activity"/>
    <property type="evidence" value="ECO:0007669"/>
    <property type="project" value="RHEA"/>
</dbReference>
<dbReference type="PANTHER" id="PTHR47964:SF1">
    <property type="entry name" value="ATP-DEPENDENT DNA HELICASE HOMOLOG RECG, CHLOROPLASTIC"/>
    <property type="match status" value="1"/>
</dbReference>
<dbReference type="Proteomes" id="UP000238071">
    <property type="component" value="Unassembled WGS sequence"/>
</dbReference>
<evidence type="ECO:0000256" key="14">
    <source>
        <dbReference type="ARBA" id="ARBA00048988"/>
    </source>
</evidence>
<evidence type="ECO:0000313" key="19">
    <source>
        <dbReference type="Proteomes" id="UP000238071"/>
    </source>
</evidence>